<gene>
    <name evidence="1" type="ORF">C9J47_22335</name>
</gene>
<dbReference type="AlphaFoldDB" id="A0A2T3L3D4"/>
<protein>
    <submittedName>
        <fullName evidence="1">Uncharacterized protein</fullName>
    </submittedName>
</protein>
<evidence type="ECO:0000313" key="2">
    <source>
        <dbReference type="Proteomes" id="UP000241803"/>
    </source>
</evidence>
<organism evidence="1 2">
    <name type="scientific">Photobacterium indicum</name>
    <dbReference type="NCBI Taxonomy" id="81447"/>
    <lineage>
        <taxon>Bacteria</taxon>
        <taxon>Pseudomonadati</taxon>
        <taxon>Pseudomonadota</taxon>
        <taxon>Gammaproteobacteria</taxon>
        <taxon>Vibrionales</taxon>
        <taxon>Vibrionaceae</taxon>
        <taxon>Photobacterium</taxon>
    </lineage>
</organism>
<accession>A0A2T3L3D4</accession>
<comment type="caution">
    <text evidence="1">The sequence shown here is derived from an EMBL/GenBank/DDBJ whole genome shotgun (WGS) entry which is preliminary data.</text>
</comment>
<sequence length="139" mass="15662">MNDKQELNEAFKVYTGKELEELAAEPPEDIVPGLPSLDGCYPWVIIDDEESVGVIEVKIDGRQRIDGYLWSEIISTQTGLADHVAHYVEKNWIKTQHVEAFAAIWSDRFGYNPGFSQLTKHYPFNVTMGILLGGDYGNV</sequence>
<evidence type="ECO:0000313" key="1">
    <source>
        <dbReference type="EMBL" id="PSV43609.1"/>
    </source>
</evidence>
<reference evidence="1 2" key="1">
    <citation type="submission" date="2018-03" db="EMBL/GenBank/DDBJ databases">
        <title>Whole genome sequencing of Histamine producing bacteria.</title>
        <authorList>
            <person name="Butler K."/>
        </authorList>
    </citation>
    <scope>NUCLEOTIDE SEQUENCE [LARGE SCALE GENOMIC DNA]</scope>
    <source>
        <strain evidence="1 2">ATCC 19614</strain>
    </source>
</reference>
<dbReference type="EMBL" id="PYOC01000012">
    <property type="protein sequence ID" value="PSV43609.1"/>
    <property type="molecule type" value="Genomic_DNA"/>
</dbReference>
<dbReference type="RefSeq" id="WP_107255481.1">
    <property type="nucleotide sequence ID" value="NZ_PYOC01000012.1"/>
</dbReference>
<name>A0A2T3L3D4_9GAMM</name>
<keyword evidence="2" id="KW-1185">Reference proteome</keyword>
<dbReference type="Proteomes" id="UP000241803">
    <property type="component" value="Unassembled WGS sequence"/>
</dbReference>
<proteinExistence type="predicted"/>